<dbReference type="AlphaFoldDB" id="A0A699XH45"/>
<reference evidence="2" key="1">
    <citation type="journal article" date="2019" name="Sci. Rep.">
        <title>Draft genome of Tanacetum cinerariifolium, the natural source of mosquito coil.</title>
        <authorList>
            <person name="Yamashiro T."/>
            <person name="Shiraishi A."/>
            <person name="Satake H."/>
            <person name="Nakayama K."/>
        </authorList>
    </citation>
    <scope>NUCLEOTIDE SEQUENCE</scope>
</reference>
<comment type="caution">
    <text evidence="2">The sequence shown here is derived from an EMBL/GenBank/DDBJ whole genome shotgun (WGS) entry which is preliminary data.</text>
</comment>
<gene>
    <name evidence="2" type="ORF">Tci_927803</name>
</gene>
<proteinExistence type="predicted"/>
<organism evidence="2">
    <name type="scientific">Tanacetum cinerariifolium</name>
    <name type="common">Dalmatian daisy</name>
    <name type="synonym">Chrysanthemum cinerariifolium</name>
    <dbReference type="NCBI Taxonomy" id="118510"/>
    <lineage>
        <taxon>Eukaryota</taxon>
        <taxon>Viridiplantae</taxon>
        <taxon>Streptophyta</taxon>
        <taxon>Embryophyta</taxon>
        <taxon>Tracheophyta</taxon>
        <taxon>Spermatophyta</taxon>
        <taxon>Magnoliopsida</taxon>
        <taxon>eudicotyledons</taxon>
        <taxon>Gunneridae</taxon>
        <taxon>Pentapetalae</taxon>
        <taxon>asterids</taxon>
        <taxon>campanulids</taxon>
        <taxon>Asterales</taxon>
        <taxon>Asteraceae</taxon>
        <taxon>Asteroideae</taxon>
        <taxon>Anthemideae</taxon>
        <taxon>Anthemidinae</taxon>
        <taxon>Tanacetum</taxon>
    </lineage>
</organism>
<evidence type="ECO:0000313" key="2">
    <source>
        <dbReference type="EMBL" id="GFD55834.1"/>
    </source>
</evidence>
<evidence type="ECO:0000256" key="1">
    <source>
        <dbReference type="SAM" id="MobiDB-lite"/>
    </source>
</evidence>
<feature type="non-terminal residue" evidence="2">
    <location>
        <position position="1"/>
    </location>
</feature>
<feature type="non-terminal residue" evidence="2">
    <location>
        <position position="56"/>
    </location>
</feature>
<protein>
    <submittedName>
        <fullName evidence="2">Uncharacterized protein</fullName>
    </submittedName>
</protein>
<feature type="region of interest" description="Disordered" evidence="1">
    <location>
        <begin position="1"/>
        <end position="56"/>
    </location>
</feature>
<feature type="compositionally biased region" description="Basic residues" evidence="1">
    <location>
        <begin position="21"/>
        <end position="35"/>
    </location>
</feature>
<dbReference type="EMBL" id="BKCJ011822375">
    <property type="protein sequence ID" value="GFD55834.1"/>
    <property type="molecule type" value="Genomic_DNA"/>
</dbReference>
<accession>A0A699XH45</accession>
<sequence length="56" mass="6165">ADARSSVEAQSVQRPRPSYHPNHRPSRRHYAHRHGQGAEANYAEAEGRESSGALGN</sequence>
<name>A0A699XH45_TANCI</name>